<feature type="region of interest" description="Disordered" evidence="1">
    <location>
        <begin position="554"/>
        <end position="596"/>
    </location>
</feature>
<feature type="compositionally biased region" description="Polar residues" evidence="1">
    <location>
        <begin position="18"/>
        <end position="28"/>
    </location>
</feature>
<dbReference type="EMBL" id="CCYD01002887">
    <property type="protein sequence ID" value="CEG48023.1"/>
    <property type="molecule type" value="Genomic_DNA"/>
</dbReference>
<feature type="region of interest" description="Disordered" evidence="1">
    <location>
        <begin position="811"/>
        <end position="868"/>
    </location>
</feature>
<evidence type="ECO:0000256" key="1">
    <source>
        <dbReference type="SAM" id="MobiDB-lite"/>
    </source>
</evidence>
<name>A0A0P1B1E8_PLAHL</name>
<dbReference type="RefSeq" id="XP_024584392.1">
    <property type="nucleotide sequence ID" value="XM_024719055.1"/>
</dbReference>
<evidence type="ECO:0000313" key="3">
    <source>
        <dbReference type="Proteomes" id="UP000054928"/>
    </source>
</evidence>
<reference evidence="3" key="1">
    <citation type="submission" date="2014-09" db="EMBL/GenBank/DDBJ databases">
        <authorList>
            <person name="Sharma Rahul"/>
            <person name="Thines Marco"/>
        </authorList>
    </citation>
    <scope>NUCLEOTIDE SEQUENCE [LARGE SCALE GENOMIC DNA]</scope>
</reference>
<dbReference type="AlphaFoldDB" id="A0A0P1B1E8"/>
<dbReference type="OMA" id="WAQIFGP"/>
<evidence type="ECO:0000313" key="2">
    <source>
        <dbReference type="EMBL" id="CEG48023.1"/>
    </source>
</evidence>
<feature type="region of interest" description="Disordered" evidence="1">
    <location>
        <begin position="1"/>
        <end position="28"/>
    </location>
</feature>
<proteinExistence type="predicted"/>
<dbReference type="OrthoDB" id="168452at2759"/>
<feature type="region of interest" description="Disordered" evidence="1">
    <location>
        <begin position="739"/>
        <end position="779"/>
    </location>
</feature>
<dbReference type="Proteomes" id="UP000054928">
    <property type="component" value="Unassembled WGS sequence"/>
</dbReference>
<feature type="compositionally biased region" description="Basic and acidic residues" evidence="1">
    <location>
        <begin position="7"/>
        <end position="17"/>
    </location>
</feature>
<feature type="compositionally biased region" description="Polar residues" evidence="1">
    <location>
        <begin position="577"/>
        <end position="590"/>
    </location>
</feature>
<sequence length="1052" mass="118910">MNYSYKSAEHQNEDARIESTSGHSNGNDVQVTASVAPNHQLISQKNLANEMLDEYAPKRANIVPQTIRDQFDVEVISSLDSQVHIGASSQSVICGTEACEESTRTLATGDIIGAKSEKKGQEAMVVKNFHENATATSFETPGVAKCMFDLTVSLLSGTASSDLTKEKHQELAKPPSQFEATEEELPDDVALLPVTYMDSLTASFAPETKAIWAQIFGPRFGDDKNEKEYYQEDNQSITDRTRSSDDSTSALQAKLARERKLDQHIQASQRRHQARIVRAAALKEVAAKRVRVVRGKRFQKQALVPSPFEKVGLSLTQIRLCTKKALGEMCKSFRQLHAAIFEEAEYFKEPLHQGIYITKRELELLFCEVFDFQDLKFSNTNNYKQTIATPLDFEGGEYVEGITMNDHLQASWFLPFRQLSRLRSLIMRITRRHLDEEKLVIVDRNLQEQLTLMPLSAKLQTAIVHLSNCQLEGDQKLNYEVGTFSEAVHELLNCIAVKEATILTENCNNFRSISLVELMAKSKLSSIVCIQRLVFFRYFINNLSTERMRLQIEPMKPIKPPPKQNIRARQKSAKGDSLSTKLTLKSTPEANDSRDDEITLDQREDGELLGISDVLAKSYFNKLQEQTGDQCESQDSKLQQQLEKAITSLRQILYSNQRNIDQKSALDPAIQATYLAAVACHDSVRLLLDNNFVVDAAMRDKLLHFLKASQNVQRTEVIANTDTMASSLNLELERHKHHLHDSSELLPSYPEGSESDEVGSKTDSNTKQLQYPPPYSKTSPSWISTPLILELKAGFSKKMSSTQIAELSSDNISTKSQDTNRSKSLCSQSQPYNFVEDSESSKSSDILSSVSRTDKQKSSSRRNYQTETQKSDAFMPFKLLFNEHKTVSIPTATNSGLHHENCVDSGWKDEYLCDPPSYFSQMKTDEIATNNSDTIAIDRALQLQHRICMNDFVHQVVSNQEGRTNDANSTKHPKSEPYWLTCEVSPGINRLLHRQRRPSGFLKSRRMSATTRPQHYVHKTFESSPPLRQLDNDQHLAWAARISDLYQPAYED</sequence>
<dbReference type="GeneID" id="36400557"/>
<accession>A0A0P1B1E8</accession>
<keyword evidence="3" id="KW-1185">Reference proteome</keyword>
<protein>
    <submittedName>
        <fullName evidence="2">Uncharacterized protein</fullName>
    </submittedName>
</protein>
<feature type="compositionally biased region" description="Polar residues" evidence="1">
    <location>
        <begin position="811"/>
        <end position="832"/>
    </location>
</feature>
<feature type="compositionally biased region" description="Low complexity" evidence="1">
    <location>
        <begin position="841"/>
        <end position="851"/>
    </location>
</feature>
<organism evidence="2 3">
    <name type="scientific">Plasmopara halstedii</name>
    <name type="common">Downy mildew of sunflower</name>
    <dbReference type="NCBI Taxonomy" id="4781"/>
    <lineage>
        <taxon>Eukaryota</taxon>
        <taxon>Sar</taxon>
        <taxon>Stramenopiles</taxon>
        <taxon>Oomycota</taxon>
        <taxon>Peronosporomycetes</taxon>
        <taxon>Peronosporales</taxon>
        <taxon>Peronosporaceae</taxon>
        <taxon>Plasmopara</taxon>
    </lineage>
</organism>